<dbReference type="OrthoDB" id="9814417at2"/>
<keyword evidence="7 14" id="KW-1133">Transmembrane helix</keyword>
<dbReference type="HAMAP" id="MF_00154">
    <property type="entry name" value="CyoE_CtaB"/>
    <property type="match status" value="1"/>
</dbReference>
<evidence type="ECO:0000256" key="5">
    <source>
        <dbReference type="ARBA" id="ARBA00022679"/>
    </source>
</evidence>
<feature type="transmembrane region" description="Helical" evidence="14">
    <location>
        <begin position="70"/>
        <end position="91"/>
    </location>
</feature>
<reference evidence="15 16" key="1">
    <citation type="journal article" date="2014" name="Int. J. Syst. Evol. Microbiol.">
        <title>Oceanisphaera profunda sp. nov., a marine bacterium isolated from deep-sea sediment, and emended description of the genus Oceanisphaera.</title>
        <authorList>
            <person name="Xu Z."/>
            <person name="Zhang X.Y."/>
            <person name="Su H.N."/>
            <person name="Yu Z.C."/>
            <person name="Liu C."/>
            <person name="Li H."/>
            <person name="Chen X.L."/>
            <person name="Song X.Y."/>
            <person name="Xie B.B."/>
            <person name="Qin Q.L."/>
            <person name="Zhou B.C."/>
            <person name="Shi M."/>
            <person name="Huang Y."/>
            <person name="Zhang Y.Z."/>
        </authorList>
    </citation>
    <scope>NUCLEOTIDE SEQUENCE [LARGE SCALE GENOMIC DNA]</scope>
    <source>
        <strain evidence="15 16">SM1222</strain>
    </source>
</reference>
<dbReference type="PANTHER" id="PTHR43448:SF7">
    <property type="entry name" value="4-HYDROXYBENZOATE SOLANESYLTRANSFERASE"/>
    <property type="match status" value="1"/>
</dbReference>
<dbReference type="NCBIfam" id="TIGR01473">
    <property type="entry name" value="cyoE_ctaB"/>
    <property type="match status" value="1"/>
</dbReference>
<dbReference type="NCBIfam" id="NF003349">
    <property type="entry name" value="PRK04375.1-2"/>
    <property type="match status" value="1"/>
</dbReference>
<dbReference type="InterPro" id="IPR030470">
    <property type="entry name" value="UbiA_prenylTrfase_CS"/>
</dbReference>
<dbReference type="GO" id="GO:0005886">
    <property type="term" value="C:plasma membrane"/>
    <property type="evidence" value="ECO:0007669"/>
    <property type="project" value="UniProtKB-SubCell"/>
</dbReference>
<dbReference type="KEGG" id="opf:CBP31_06520"/>
<comment type="miscellaneous">
    <text evidence="14">Carbon 2 of the heme B porphyrin ring is defined according to the Fischer nomenclature.</text>
</comment>
<dbReference type="PANTHER" id="PTHR43448">
    <property type="entry name" value="PROTOHEME IX FARNESYLTRANSFERASE, MITOCHONDRIAL"/>
    <property type="match status" value="1"/>
</dbReference>
<evidence type="ECO:0000256" key="6">
    <source>
        <dbReference type="ARBA" id="ARBA00022692"/>
    </source>
</evidence>
<evidence type="ECO:0000256" key="4">
    <source>
        <dbReference type="ARBA" id="ARBA00022475"/>
    </source>
</evidence>
<gene>
    <name evidence="14" type="primary">cyoE</name>
    <name evidence="15" type="ORF">CBP31_06520</name>
</gene>
<proteinExistence type="inferred from homology"/>
<evidence type="ECO:0000313" key="15">
    <source>
        <dbReference type="EMBL" id="ART82315.1"/>
    </source>
</evidence>
<keyword evidence="8 14" id="KW-0350">Heme biosynthesis</keyword>
<dbReference type="FunFam" id="1.10.357.140:FF:000001">
    <property type="entry name" value="Protoheme IX farnesyltransferase"/>
    <property type="match status" value="1"/>
</dbReference>
<dbReference type="CDD" id="cd13957">
    <property type="entry name" value="PT_UbiA_Cox10"/>
    <property type="match status" value="1"/>
</dbReference>
<evidence type="ECO:0000256" key="9">
    <source>
        <dbReference type="ARBA" id="ARBA00023136"/>
    </source>
</evidence>
<evidence type="ECO:0000256" key="10">
    <source>
        <dbReference type="ARBA" id="ARBA00030253"/>
    </source>
</evidence>
<sequence>MARNTASISNKAVVGTDQTSGINKTVSATHKPAHWADYWALTKPKVVALILLTAVVGMYLTEIVPSLLQVAVATLGIGLMAGGAAAINHVLDRRIDIQMARTYHRPVAQGRVSSSAALVFALSLSAAGLAILLVWVNALTAWLTLASLLGYAVVYTVWLKRATPQNIVIGGLAGAMPPLLGWTAITGEFHGHALLLVMIIFVWTPPHFWALAIHRRDDYAKAGVPMLPVTHGIEFTKTCVLLYTLLLTLVCVLPWIVGMSGLLYLVGASLLNLRFMQWAWRLKFRPSAQTALHCFHFSISHLMWLFVLILADHWINYG</sequence>
<feature type="transmembrane region" description="Helical" evidence="14">
    <location>
        <begin position="141"/>
        <end position="159"/>
    </location>
</feature>
<dbReference type="UniPathway" id="UPA00834">
    <property type="reaction ID" value="UER00712"/>
</dbReference>
<dbReference type="EC" id="2.5.1.141" evidence="3 14"/>
<dbReference type="GO" id="GO:0048034">
    <property type="term" value="P:heme O biosynthetic process"/>
    <property type="evidence" value="ECO:0007669"/>
    <property type="project" value="UniProtKB-UniRule"/>
</dbReference>
<dbReference type="AlphaFoldDB" id="A0A1Y0D5F7"/>
<evidence type="ECO:0000256" key="14">
    <source>
        <dbReference type="HAMAP-Rule" id="MF_00154"/>
    </source>
</evidence>
<dbReference type="Proteomes" id="UP000243937">
    <property type="component" value="Chromosome"/>
</dbReference>
<evidence type="ECO:0000256" key="2">
    <source>
        <dbReference type="ARBA" id="ARBA00004919"/>
    </source>
</evidence>
<dbReference type="Gene3D" id="1.10.357.140">
    <property type="entry name" value="UbiA prenyltransferase"/>
    <property type="match status" value="1"/>
</dbReference>
<comment type="function">
    <text evidence="14">Converts heme B (protoheme IX) to heme O by substitution of the vinyl group on carbon 2 of heme B porphyrin ring with a hydroxyethyl farnesyl side group.</text>
</comment>
<dbReference type="InterPro" id="IPR006369">
    <property type="entry name" value="Protohaem_IX_farnesylTrfase"/>
</dbReference>
<comment type="catalytic activity">
    <reaction evidence="13 14">
        <text>heme b + (2E,6E)-farnesyl diphosphate + H2O = Fe(II)-heme o + diphosphate</text>
        <dbReference type="Rhea" id="RHEA:28070"/>
        <dbReference type="ChEBI" id="CHEBI:15377"/>
        <dbReference type="ChEBI" id="CHEBI:33019"/>
        <dbReference type="ChEBI" id="CHEBI:60344"/>
        <dbReference type="ChEBI" id="CHEBI:60530"/>
        <dbReference type="ChEBI" id="CHEBI:175763"/>
        <dbReference type="EC" id="2.5.1.141"/>
    </reaction>
</comment>
<name>A0A1Y0D5F7_9GAMM</name>
<evidence type="ECO:0000256" key="3">
    <source>
        <dbReference type="ARBA" id="ARBA00012292"/>
    </source>
</evidence>
<comment type="subcellular location">
    <subcellularLocation>
        <location evidence="1 14">Cell membrane</location>
        <topology evidence="1 14">Multi-pass membrane protein</topology>
    </subcellularLocation>
</comment>
<dbReference type="GO" id="GO:0008495">
    <property type="term" value="F:protoheme IX farnesyltransferase activity"/>
    <property type="evidence" value="ECO:0007669"/>
    <property type="project" value="UniProtKB-UniRule"/>
</dbReference>
<comment type="similarity">
    <text evidence="14">Belongs to the UbiA prenyltransferase family. Protoheme IX farnesyltransferase subfamily.</text>
</comment>
<feature type="transmembrane region" description="Helical" evidence="14">
    <location>
        <begin position="292"/>
        <end position="315"/>
    </location>
</feature>
<keyword evidence="5 14" id="KW-0808">Transferase</keyword>
<evidence type="ECO:0000256" key="1">
    <source>
        <dbReference type="ARBA" id="ARBA00004651"/>
    </source>
</evidence>
<keyword evidence="9 14" id="KW-0472">Membrane</keyword>
<keyword evidence="6 14" id="KW-0812">Transmembrane</keyword>
<dbReference type="InterPro" id="IPR000537">
    <property type="entry name" value="UbiA_prenyltransferase"/>
</dbReference>
<comment type="pathway">
    <text evidence="2 14">Porphyrin-containing compound metabolism; heme O biosynthesis; heme O from protoheme: step 1/1.</text>
</comment>
<evidence type="ECO:0000256" key="11">
    <source>
        <dbReference type="ARBA" id="ARBA00040810"/>
    </source>
</evidence>
<feature type="transmembrane region" description="Helical" evidence="14">
    <location>
        <begin position="166"/>
        <end position="185"/>
    </location>
</feature>
<dbReference type="InterPro" id="IPR044878">
    <property type="entry name" value="UbiA_sf"/>
</dbReference>
<feature type="transmembrane region" description="Helical" evidence="14">
    <location>
        <begin position="112"/>
        <end position="135"/>
    </location>
</feature>
<evidence type="ECO:0000256" key="12">
    <source>
        <dbReference type="ARBA" id="ARBA00042475"/>
    </source>
</evidence>
<dbReference type="Pfam" id="PF01040">
    <property type="entry name" value="UbiA"/>
    <property type="match status" value="1"/>
</dbReference>
<dbReference type="PROSITE" id="PS00943">
    <property type="entry name" value="UBIA"/>
    <property type="match status" value="1"/>
</dbReference>
<evidence type="ECO:0000313" key="16">
    <source>
        <dbReference type="Proteomes" id="UP000243937"/>
    </source>
</evidence>
<feature type="transmembrane region" description="Helical" evidence="14">
    <location>
        <begin position="191"/>
        <end position="214"/>
    </location>
</feature>
<protein>
    <recommendedName>
        <fullName evidence="11 14">Protoheme IX farnesyltransferase</fullName>
        <ecNumber evidence="3 14">2.5.1.141</ecNumber>
    </recommendedName>
    <alternativeName>
        <fullName evidence="12 14">Heme B farnesyltransferase</fullName>
    </alternativeName>
    <alternativeName>
        <fullName evidence="10 14">Heme O synthase</fullName>
    </alternativeName>
</protein>
<evidence type="ECO:0000256" key="7">
    <source>
        <dbReference type="ARBA" id="ARBA00022989"/>
    </source>
</evidence>
<dbReference type="EMBL" id="CP021377">
    <property type="protein sequence ID" value="ART82315.1"/>
    <property type="molecule type" value="Genomic_DNA"/>
</dbReference>
<keyword evidence="4 14" id="KW-1003">Cell membrane</keyword>
<keyword evidence="16" id="KW-1185">Reference proteome</keyword>
<evidence type="ECO:0000256" key="13">
    <source>
        <dbReference type="ARBA" id="ARBA00047690"/>
    </source>
</evidence>
<evidence type="ECO:0000256" key="8">
    <source>
        <dbReference type="ARBA" id="ARBA00023133"/>
    </source>
</evidence>
<organism evidence="15 16">
    <name type="scientific">Oceanisphaera profunda</name>
    <dbReference type="NCBI Taxonomy" id="1416627"/>
    <lineage>
        <taxon>Bacteria</taxon>
        <taxon>Pseudomonadati</taxon>
        <taxon>Pseudomonadota</taxon>
        <taxon>Gammaproteobacteria</taxon>
        <taxon>Aeromonadales</taxon>
        <taxon>Aeromonadaceae</taxon>
        <taxon>Oceanisphaera</taxon>
    </lineage>
</organism>
<feature type="transmembrane region" description="Helical" evidence="14">
    <location>
        <begin position="46"/>
        <end position="64"/>
    </location>
</feature>
<dbReference type="RefSeq" id="WP_087035623.1">
    <property type="nucleotide sequence ID" value="NZ_CP021377.1"/>
</dbReference>
<accession>A0A1Y0D5F7</accession>